<reference evidence="8 9" key="1">
    <citation type="journal article" date="2014" name="Nat. Commun.">
        <title>Multiple recent horizontal transfers of a large genomic region in cheese making fungi.</title>
        <authorList>
            <person name="Cheeseman K."/>
            <person name="Ropars J."/>
            <person name="Renault P."/>
            <person name="Dupont J."/>
            <person name="Gouzy J."/>
            <person name="Branca A."/>
            <person name="Abraham A.L."/>
            <person name="Ceppi M."/>
            <person name="Conseiller E."/>
            <person name="Debuchy R."/>
            <person name="Malagnac F."/>
            <person name="Goarin A."/>
            <person name="Silar P."/>
            <person name="Lacoste S."/>
            <person name="Sallet E."/>
            <person name="Bensimon A."/>
            <person name="Giraud T."/>
            <person name="Brygoo Y."/>
        </authorList>
    </citation>
    <scope>NUCLEOTIDE SEQUENCE [LARGE SCALE GENOMIC DNA]</scope>
    <source>
        <strain evidence="9">FM 013</strain>
    </source>
</reference>
<dbReference type="Proteomes" id="UP000053732">
    <property type="component" value="Unassembled WGS sequence"/>
</dbReference>
<name>A0A0G4P0I2_PENC3</name>
<dbReference type="GO" id="GO:0004497">
    <property type="term" value="F:monooxygenase activity"/>
    <property type="evidence" value="ECO:0007669"/>
    <property type="project" value="UniProtKB-KW"/>
</dbReference>
<keyword evidence="4" id="KW-0560">Oxidoreductase</keyword>
<evidence type="ECO:0000256" key="6">
    <source>
        <dbReference type="SAM" id="SignalP"/>
    </source>
</evidence>
<evidence type="ECO:0000259" key="7">
    <source>
        <dbReference type="Pfam" id="PF01494"/>
    </source>
</evidence>
<evidence type="ECO:0000256" key="2">
    <source>
        <dbReference type="ARBA" id="ARBA00022630"/>
    </source>
</evidence>
<dbReference type="PANTHER" id="PTHR47178:SF5">
    <property type="entry name" value="FAD-BINDING DOMAIN-CONTAINING PROTEIN"/>
    <property type="match status" value="1"/>
</dbReference>
<feature type="signal peptide" evidence="6">
    <location>
        <begin position="1"/>
        <end position="18"/>
    </location>
</feature>
<feature type="domain" description="FAD-binding" evidence="7">
    <location>
        <begin position="318"/>
        <end position="381"/>
    </location>
</feature>
<keyword evidence="5" id="KW-0503">Monooxygenase</keyword>
<keyword evidence="9" id="KW-1185">Reference proteome</keyword>
<evidence type="ECO:0000256" key="4">
    <source>
        <dbReference type="ARBA" id="ARBA00023002"/>
    </source>
</evidence>
<dbReference type="PRINTS" id="PR00420">
    <property type="entry name" value="RNGMNOXGNASE"/>
</dbReference>
<dbReference type="InterPro" id="IPR036188">
    <property type="entry name" value="FAD/NAD-bd_sf"/>
</dbReference>
<dbReference type="Pfam" id="PF13450">
    <property type="entry name" value="NAD_binding_8"/>
    <property type="match status" value="1"/>
</dbReference>
<evidence type="ECO:0000256" key="3">
    <source>
        <dbReference type="ARBA" id="ARBA00022827"/>
    </source>
</evidence>
<gene>
    <name evidence="8" type="ORF">PCAMFM013_S003g000604</name>
</gene>
<dbReference type="PANTHER" id="PTHR47178">
    <property type="entry name" value="MONOOXYGENASE, FAD-BINDING"/>
    <property type="match status" value="1"/>
</dbReference>
<evidence type="ECO:0000256" key="5">
    <source>
        <dbReference type="ARBA" id="ARBA00023033"/>
    </source>
</evidence>
<dbReference type="GO" id="GO:0071949">
    <property type="term" value="F:FAD binding"/>
    <property type="evidence" value="ECO:0007669"/>
    <property type="project" value="InterPro"/>
</dbReference>
<organism evidence="8 9">
    <name type="scientific">Penicillium camemberti (strain FM 013)</name>
    <dbReference type="NCBI Taxonomy" id="1429867"/>
    <lineage>
        <taxon>Eukaryota</taxon>
        <taxon>Fungi</taxon>
        <taxon>Dikarya</taxon>
        <taxon>Ascomycota</taxon>
        <taxon>Pezizomycotina</taxon>
        <taxon>Eurotiomycetes</taxon>
        <taxon>Eurotiomycetidae</taxon>
        <taxon>Eurotiales</taxon>
        <taxon>Aspergillaceae</taxon>
        <taxon>Penicillium</taxon>
    </lineage>
</organism>
<protein>
    <submittedName>
        <fullName evidence="8">Aromatic-ring hydroxylase-like</fullName>
    </submittedName>
</protein>
<dbReference type="InterPro" id="IPR002938">
    <property type="entry name" value="FAD-bd"/>
</dbReference>
<dbReference type="AlphaFoldDB" id="A0A0G4P0I2"/>
<keyword evidence="2" id="KW-0285">Flavoprotein</keyword>
<keyword evidence="3" id="KW-0274">FAD</keyword>
<dbReference type="STRING" id="1429867.A0A0G4P0I2"/>
<keyword evidence="6" id="KW-0732">Signal</keyword>
<evidence type="ECO:0000313" key="9">
    <source>
        <dbReference type="Proteomes" id="UP000053732"/>
    </source>
</evidence>
<comment type="cofactor">
    <cofactor evidence="1">
        <name>FAD</name>
        <dbReference type="ChEBI" id="CHEBI:57692"/>
    </cofactor>
</comment>
<accession>A0A0G4P0I2</accession>
<dbReference type="SUPFAM" id="SSF51905">
    <property type="entry name" value="FAD/NAD(P)-binding domain"/>
    <property type="match status" value="1"/>
</dbReference>
<evidence type="ECO:0000313" key="8">
    <source>
        <dbReference type="EMBL" id="CRL19813.1"/>
    </source>
</evidence>
<dbReference type="Pfam" id="PF01494">
    <property type="entry name" value="FAD_binding_3"/>
    <property type="match status" value="1"/>
</dbReference>
<evidence type="ECO:0000256" key="1">
    <source>
        <dbReference type="ARBA" id="ARBA00001974"/>
    </source>
</evidence>
<proteinExistence type="predicted"/>
<sequence>MSHPILIIGAGLGGLCLAQGLKKRNIPFKLFEQDERHDFRTQGYRLRVSSEGLYALRDTLSPELYALFEKTCAETIMGGVRLKPDGTPLGGTGPPRPLGSANFLEPQTVDRNTFREVLLTGLDDHVFFGKSFDHYTVDHGNTIAFFADGSKETGALLVGADGVRSRVRKQYVPDLMGIDTGMRIIFGKTPLSPEFLALFPEAYHHGMSLVSDPDDESRTSLLFEPIRFPHAEKGSKPQLPDPYVYWVLVTHYSNIPSSNGTLWPLSPEKSAELARHVTKSWHPDLQVLFDMQDEAQTSTRWMISAAPELPSWEPSPHVTLLGDAIHPMPPTGAMGANTALRDAADLARRLEVAVNSQTLGRDVIGEYESELRDLARTAIAWSWQGGMKGFRLKPAVECEKILL</sequence>
<dbReference type="Gene3D" id="3.50.50.60">
    <property type="entry name" value="FAD/NAD(P)-binding domain"/>
    <property type="match status" value="1"/>
</dbReference>
<dbReference type="EMBL" id="HG793136">
    <property type="protein sequence ID" value="CRL19813.1"/>
    <property type="molecule type" value="Genomic_DNA"/>
</dbReference>
<feature type="chain" id="PRO_5005194936" evidence="6">
    <location>
        <begin position="19"/>
        <end position="403"/>
    </location>
</feature>